<evidence type="ECO:0000256" key="1">
    <source>
        <dbReference type="ARBA" id="ARBA00011028"/>
    </source>
</evidence>
<keyword evidence="8" id="KW-1185">Reference proteome</keyword>
<feature type="chain" id="PRO_5015442669" evidence="6">
    <location>
        <begin position="26"/>
        <end position="308"/>
    </location>
</feature>
<dbReference type="EMBL" id="PRKW01000001">
    <property type="protein sequence ID" value="PPB51002.1"/>
    <property type="molecule type" value="Genomic_DNA"/>
</dbReference>
<dbReference type="GO" id="GO:0030001">
    <property type="term" value="P:metal ion transport"/>
    <property type="evidence" value="ECO:0007669"/>
    <property type="project" value="InterPro"/>
</dbReference>
<gene>
    <name evidence="7" type="ORF">C4K88_00325</name>
</gene>
<evidence type="ECO:0000313" key="7">
    <source>
        <dbReference type="EMBL" id="PPB51002.1"/>
    </source>
</evidence>
<dbReference type="InterPro" id="IPR006127">
    <property type="entry name" value="ZnuA-like"/>
</dbReference>
<dbReference type="Gene3D" id="3.40.50.1980">
    <property type="entry name" value="Nitrogenase molybdenum iron protein domain"/>
    <property type="match status" value="2"/>
</dbReference>
<dbReference type="AlphaFoldDB" id="A0A2S5J2D6"/>
<comment type="similarity">
    <text evidence="1 4">Belongs to the bacterial solute-binding protein 9 family.</text>
</comment>
<dbReference type="Proteomes" id="UP000239297">
    <property type="component" value="Unassembled WGS sequence"/>
</dbReference>
<dbReference type="PROSITE" id="PS51257">
    <property type="entry name" value="PROKAR_LIPOPROTEIN"/>
    <property type="match status" value="1"/>
</dbReference>
<evidence type="ECO:0000256" key="5">
    <source>
        <dbReference type="SAM" id="MobiDB-lite"/>
    </source>
</evidence>
<dbReference type="PANTHER" id="PTHR42953:SF3">
    <property type="entry name" value="HIGH-AFFINITY ZINC UPTAKE SYSTEM PROTEIN ZNUA"/>
    <property type="match status" value="1"/>
</dbReference>
<feature type="signal peptide" evidence="6">
    <location>
        <begin position="1"/>
        <end position="25"/>
    </location>
</feature>
<feature type="region of interest" description="Disordered" evidence="5">
    <location>
        <begin position="118"/>
        <end position="139"/>
    </location>
</feature>
<comment type="caution">
    <text evidence="7">The sequence shown here is derived from an EMBL/GenBank/DDBJ whole genome shotgun (WGS) entry which is preliminary data.</text>
</comment>
<keyword evidence="3 6" id="KW-0732">Signal</keyword>
<dbReference type="PRINTS" id="PR00690">
    <property type="entry name" value="ADHESNFAMILY"/>
</dbReference>
<organism evidence="7 8">
    <name type="scientific">Arthrobacter pityocampae</name>
    <dbReference type="NCBI Taxonomy" id="547334"/>
    <lineage>
        <taxon>Bacteria</taxon>
        <taxon>Bacillati</taxon>
        <taxon>Actinomycetota</taxon>
        <taxon>Actinomycetes</taxon>
        <taxon>Micrococcales</taxon>
        <taxon>Micrococcaceae</taxon>
        <taxon>Arthrobacter</taxon>
    </lineage>
</organism>
<keyword evidence="2 4" id="KW-0813">Transport</keyword>
<dbReference type="PANTHER" id="PTHR42953">
    <property type="entry name" value="HIGH-AFFINITY ZINC UPTAKE SYSTEM PROTEIN ZNUA-RELATED"/>
    <property type="match status" value="1"/>
</dbReference>
<dbReference type="PRINTS" id="PR00691">
    <property type="entry name" value="ADHESINB"/>
</dbReference>
<dbReference type="InterPro" id="IPR006129">
    <property type="entry name" value="AdhesinB"/>
</dbReference>
<dbReference type="Pfam" id="PF01297">
    <property type="entry name" value="ZnuA"/>
    <property type="match status" value="1"/>
</dbReference>
<dbReference type="GO" id="GO:0007155">
    <property type="term" value="P:cell adhesion"/>
    <property type="evidence" value="ECO:0007669"/>
    <property type="project" value="InterPro"/>
</dbReference>
<evidence type="ECO:0000256" key="4">
    <source>
        <dbReference type="RuleBase" id="RU003512"/>
    </source>
</evidence>
<dbReference type="GO" id="GO:0046872">
    <property type="term" value="F:metal ion binding"/>
    <property type="evidence" value="ECO:0007669"/>
    <property type="project" value="InterPro"/>
</dbReference>
<dbReference type="OrthoDB" id="9810636at2"/>
<proteinExistence type="inferred from homology"/>
<name>A0A2S5J2D6_9MICC</name>
<protein>
    <submittedName>
        <fullName evidence="7">Zinc ABC transporter substrate-binding protein</fullName>
    </submittedName>
</protein>
<accession>A0A2S5J2D6</accession>
<evidence type="ECO:0000256" key="6">
    <source>
        <dbReference type="SAM" id="SignalP"/>
    </source>
</evidence>
<evidence type="ECO:0000256" key="2">
    <source>
        <dbReference type="ARBA" id="ARBA00022448"/>
    </source>
</evidence>
<dbReference type="InterPro" id="IPR006128">
    <property type="entry name" value="Lipoprotein_PsaA-like"/>
</dbReference>
<reference evidence="7 8" key="1">
    <citation type="journal article" date="2014" name="Int. J. Syst. Evol. Microbiol.">
        <title>Arthrobacter pityocampae sp. nov., isolated from Thaumetopoea pityocampa (Lep., Thaumetopoeidae).</title>
        <authorList>
            <person name="Ince I.A."/>
            <person name="Demirbag Z."/>
            <person name="Kati H."/>
        </authorList>
    </citation>
    <scope>NUCLEOTIDE SEQUENCE [LARGE SCALE GENOMIC DNA]</scope>
    <source>
        <strain evidence="7 8">Tp2</strain>
    </source>
</reference>
<dbReference type="InterPro" id="IPR050492">
    <property type="entry name" value="Bact_metal-bind_prot9"/>
</dbReference>
<dbReference type="SUPFAM" id="SSF53807">
    <property type="entry name" value="Helical backbone' metal receptor"/>
    <property type="match status" value="1"/>
</dbReference>
<evidence type="ECO:0000313" key="8">
    <source>
        <dbReference type="Proteomes" id="UP000239297"/>
    </source>
</evidence>
<sequence>MTALRRSLALPVALTALILSGCGAADDTAEGGVAGDGASLDALASFYPLQFVVQTVGGEAVDVGSVTPAGAEPHDLELSPAMVSDLADASVVVYASGFQPAVDAAVEQTTPDHALDVAGSADLQTGNGTSLGGESADSADPHFWLDPQRLAAVTEQVQDTLSEIDPANAETYASNADQLTQDLAALDEEYTTGLATCERRTIVVSHEAYGYLASRYDLEQTGIAGIDPDAEPAPARVAKIQRVIEGEDVTTIFTESLVNPKVAETIAADLGVRTAVLDPLETLADPGTDYLSVMRSNLTALQEALGCE</sequence>
<evidence type="ECO:0000256" key="3">
    <source>
        <dbReference type="ARBA" id="ARBA00022729"/>
    </source>
</evidence>